<accession>A0A0F9CHR1</accession>
<dbReference type="GO" id="GO:0003677">
    <property type="term" value="F:DNA binding"/>
    <property type="evidence" value="ECO:0007669"/>
    <property type="project" value="UniProtKB-KW"/>
</dbReference>
<evidence type="ECO:0000259" key="1">
    <source>
        <dbReference type="Pfam" id="PF04480"/>
    </source>
</evidence>
<dbReference type="EMBL" id="LAZR01036011">
    <property type="protein sequence ID" value="KKL25977.1"/>
    <property type="molecule type" value="Genomic_DNA"/>
</dbReference>
<dbReference type="InterPro" id="IPR030828">
    <property type="entry name" value="HTH_TyrR"/>
</dbReference>
<feature type="domain" description="DUF559" evidence="1">
    <location>
        <begin position="173"/>
        <end position="271"/>
    </location>
</feature>
<dbReference type="InterPro" id="IPR011335">
    <property type="entry name" value="Restrct_endonuc-II-like"/>
</dbReference>
<sequence length="277" mass="32901">YIKNKRSLKEISLIFNCDQTTIWKYLKKFNIKIRSMKEAKTRFKLKKKDLIKEYIINHKSCRIVGLALGCNKTTVMRGLKQWKIKRRGTFQVGKLASNYKDSRSTKEYYCKCGKKIHSITGIYKKGNCTSCALKLVWKNKTFKNKRIKAMKKQWADSKYKKQQLKIMCKGRPRTLNKPESKLLTLLNKIFLNQYNFVGNGKLWIGIFNPDFIHTADKKIIEVYGDYWHNLVTAKKRDKQRLKVYNKHGYKTLIVWEHELKDVEMLKEKIVEFNKKGV</sequence>
<dbReference type="SUPFAM" id="SSF52980">
    <property type="entry name" value="Restriction endonuclease-like"/>
    <property type="match status" value="1"/>
</dbReference>
<dbReference type="Pfam" id="PF04480">
    <property type="entry name" value="DUF559"/>
    <property type="match status" value="1"/>
</dbReference>
<feature type="domain" description="TyrR-like helix-turn-helix" evidence="2">
    <location>
        <begin position="48"/>
        <end position="84"/>
    </location>
</feature>
<dbReference type="AlphaFoldDB" id="A0A0F9CHR1"/>
<dbReference type="InterPro" id="IPR007569">
    <property type="entry name" value="DUF559"/>
</dbReference>
<dbReference type="Pfam" id="PF18024">
    <property type="entry name" value="HTH_50"/>
    <property type="match status" value="1"/>
</dbReference>
<evidence type="ECO:0000313" key="3">
    <source>
        <dbReference type="EMBL" id="KKL25977.1"/>
    </source>
</evidence>
<feature type="non-terminal residue" evidence="3">
    <location>
        <position position="1"/>
    </location>
</feature>
<dbReference type="Gene3D" id="3.40.960.10">
    <property type="entry name" value="VSR Endonuclease"/>
    <property type="match status" value="1"/>
</dbReference>
<reference evidence="3" key="1">
    <citation type="journal article" date="2015" name="Nature">
        <title>Complex archaea that bridge the gap between prokaryotes and eukaryotes.</title>
        <authorList>
            <person name="Spang A."/>
            <person name="Saw J.H."/>
            <person name="Jorgensen S.L."/>
            <person name="Zaremba-Niedzwiedzka K."/>
            <person name="Martijn J."/>
            <person name="Lind A.E."/>
            <person name="van Eijk R."/>
            <person name="Schleper C."/>
            <person name="Guy L."/>
            <person name="Ettema T.J."/>
        </authorList>
    </citation>
    <scope>NUCLEOTIDE SEQUENCE</scope>
</reference>
<evidence type="ECO:0008006" key="4">
    <source>
        <dbReference type="Google" id="ProtNLM"/>
    </source>
</evidence>
<evidence type="ECO:0000259" key="2">
    <source>
        <dbReference type="Pfam" id="PF18024"/>
    </source>
</evidence>
<proteinExistence type="predicted"/>
<comment type="caution">
    <text evidence="3">The sequence shown here is derived from an EMBL/GenBank/DDBJ whole genome shotgun (WGS) entry which is preliminary data.</text>
</comment>
<protein>
    <recommendedName>
        <fullName evidence="4">DUF559 domain-containing protein</fullName>
    </recommendedName>
</protein>
<organism evidence="3">
    <name type="scientific">marine sediment metagenome</name>
    <dbReference type="NCBI Taxonomy" id="412755"/>
    <lineage>
        <taxon>unclassified sequences</taxon>
        <taxon>metagenomes</taxon>
        <taxon>ecological metagenomes</taxon>
    </lineage>
</organism>
<gene>
    <name evidence="3" type="ORF">LCGC14_2399910</name>
</gene>
<name>A0A0F9CHR1_9ZZZZ</name>